<organism evidence="1">
    <name type="scientific">hydrothermal vent metagenome</name>
    <dbReference type="NCBI Taxonomy" id="652676"/>
    <lineage>
        <taxon>unclassified sequences</taxon>
        <taxon>metagenomes</taxon>
        <taxon>ecological metagenomes</taxon>
    </lineage>
</organism>
<dbReference type="EMBL" id="UOFG01000114">
    <property type="protein sequence ID" value="VAW60164.1"/>
    <property type="molecule type" value="Genomic_DNA"/>
</dbReference>
<dbReference type="AlphaFoldDB" id="A0A3B0XVF6"/>
<sequence length="96" mass="11215">MNKMNYSTTDIGLLEALVERLEKERLPRLLDLKKIINAGESLNDFDLEYLERSIKDAVSNKPLAERHPELQTLAMEIIHLYKYISEKALENEKNNK</sequence>
<protein>
    <submittedName>
        <fullName evidence="1">Uncharacterized protein</fullName>
    </submittedName>
</protein>
<proteinExistence type="predicted"/>
<evidence type="ECO:0000313" key="1">
    <source>
        <dbReference type="EMBL" id="VAW60164.1"/>
    </source>
</evidence>
<reference evidence="1" key="1">
    <citation type="submission" date="2018-06" db="EMBL/GenBank/DDBJ databases">
        <authorList>
            <person name="Zhirakovskaya E."/>
        </authorList>
    </citation>
    <scope>NUCLEOTIDE SEQUENCE</scope>
</reference>
<accession>A0A3B0XVF6</accession>
<gene>
    <name evidence="1" type="ORF">MNBD_GAMMA11-59</name>
</gene>
<name>A0A3B0XVF6_9ZZZZ</name>